<dbReference type="OrthoDB" id="185182at2"/>
<gene>
    <name evidence="10" type="ORF">AWB65_04780</name>
</gene>
<dbReference type="SUPFAM" id="SSF50969">
    <property type="entry name" value="YVTN repeat-like/Quinoprotein amine dehydrogenase"/>
    <property type="match status" value="1"/>
</dbReference>
<evidence type="ECO:0000256" key="2">
    <source>
        <dbReference type="ARBA" id="ARBA00010548"/>
    </source>
</evidence>
<keyword evidence="3" id="KW-0813">Transport</keyword>
<comment type="caution">
    <text evidence="10">The sequence shown here is derived from an EMBL/GenBank/DDBJ whole genome shotgun (WGS) entry which is preliminary data.</text>
</comment>
<dbReference type="RefSeq" id="WP_087669492.1">
    <property type="nucleotide sequence ID" value="NZ_FCNW02000032.1"/>
</dbReference>
<evidence type="ECO:0000256" key="3">
    <source>
        <dbReference type="ARBA" id="ARBA00022448"/>
    </source>
</evidence>
<comment type="subcellular location">
    <subcellularLocation>
        <location evidence="1">Periplasm</location>
    </subcellularLocation>
</comment>
<name>A0A158IHT2_9BURK</name>
<dbReference type="PANTHER" id="PTHR47197:SF3">
    <property type="entry name" value="DIHYDRO-HEME D1 DEHYDROGENASE"/>
    <property type="match status" value="1"/>
</dbReference>
<keyword evidence="7" id="KW-0560">Oxidoreductase</keyword>
<keyword evidence="5" id="KW-0574">Periplasm</keyword>
<dbReference type="PANTHER" id="PTHR47197">
    <property type="entry name" value="PROTEIN NIRF"/>
    <property type="match status" value="1"/>
</dbReference>
<sequence>MKHRRRAAATAAAILALTYGLLASQSQAIAAEKPEELTIAKLPAYSPHRVFVTDVSFGSMTDARVHVFDADAGRFLGQIDAGFAPGFAVSPDHKTSYVATTYFARGGHGERTDVVEIIDNTTLDVTGEIVIPPKHAQAVPTPYNTTLSVDGSRLYVSNITPSTSVTVIDTATKKVLSEIDTDACVLAYPSGNDRFTSLCESGKALTVKLDTAGKEASRQLSEAFIDVDHDPAFVNGVRNGQGYVFTTFNGNVRSADFSGDKAVFGESWSLVGAADRKAGWRPGGLQQTALHAKNHRLYVAMHQGADGSHKDPATEIWVFDTESKKRVARWKLAKQKIDPFLSIEVSADEKPLLYGLTPTSDLVVMDAATGKLRHVSKQLGTTSTLIVNP</sequence>
<accession>A0A158IHT2</accession>
<organism evidence="10 11">
    <name type="scientific">Caballeronia humi</name>
    <dbReference type="NCBI Taxonomy" id="326474"/>
    <lineage>
        <taxon>Bacteria</taxon>
        <taxon>Pseudomonadati</taxon>
        <taxon>Pseudomonadota</taxon>
        <taxon>Betaproteobacteria</taxon>
        <taxon>Burkholderiales</taxon>
        <taxon>Burkholderiaceae</taxon>
        <taxon>Caballeronia</taxon>
    </lineage>
</organism>
<evidence type="ECO:0000256" key="6">
    <source>
        <dbReference type="ARBA" id="ARBA00022982"/>
    </source>
</evidence>
<proteinExistence type="inferred from homology"/>
<keyword evidence="6" id="KW-0249">Electron transport</keyword>
<dbReference type="EMBL" id="FCNW02000032">
    <property type="protein sequence ID" value="SAL55651.1"/>
    <property type="molecule type" value="Genomic_DNA"/>
</dbReference>
<feature type="chain" id="PRO_5011116080" evidence="9">
    <location>
        <begin position="31"/>
        <end position="389"/>
    </location>
</feature>
<dbReference type="Gene3D" id="2.130.10.10">
    <property type="entry name" value="YVTN repeat-like/Quinoprotein amine dehydrogenase"/>
    <property type="match status" value="1"/>
</dbReference>
<feature type="disulfide bond" evidence="8">
    <location>
        <begin position="184"/>
        <end position="199"/>
    </location>
</feature>
<keyword evidence="4 9" id="KW-0732">Signal</keyword>
<dbReference type="InterPro" id="IPR051200">
    <property type="entry name" value="Host-pathogen_enzymatic-act"/>
</dbReference>
<dbReference type="Pfam" id="PF06433">
    <property type="entry name" value="Me-amine-dh_H"/>
    <property type="match status" value="1"/>
</dbReference>
<dbReference type="InterPro" id="IPR011044">
    <property type="entry name" value="Quino_amine_DH_bsu"/>
</dbReference>
<evidence type="ECO:0000256" key="9">
    <source>
        <dbReference type="SAM" id="SignalP"/>
    </source>
</evidence>
<evidence type="ECO:0000256" key="7">
    <source>
        <dbReference type="ARBA" id="ARBA00023002"/>
    </source>
</evidence>
<dbReference type="STRING" id="326474.AWB65_04780"/>
<evidence type="ECO:0000313" key="10">
    <source>
        <dbReference type="EMBL" id="SAL55651.1"/>
    </source>
</evidence>
<evidence type="ECO:0000256" key="5">
    <source>
        <dbReference type="ARBA" id="ARBA00022764"/>
    </source>
</evidence>
<dbReference type="InterPro" id="IPR015943">
    <property type="entry name" value="WD40/YVTN_repeat-like_dom_sf"/>
</dbReference>
<dbReference type="Proteomes" id="UP000054977">
    <property type="component" value="Unassembled WGS sequence"/>
</dbReference>
<evidence type="ECO:0000256" key="1">
    <source>
        <dbReference type="ARBA" id="ARBA00004418"/>
    </source>
</evidence>
<evidence type="ECO:0000256" key="4">
    <source>
        <dbReference type="ARBA" id="ARBA00022729"/>
    </source>
</evidence>
<reference evidence="10" key="1">
    <citation type="submission" date="2016-01" db="EMBL/GenBank/DDBJ databases">
        <authorList>
            <person name="Peeters C."/>
        </authorList>
    </citation>
    <scope>NUCLEOTIDE SEQUENCE [LARGE SCALE GENOMIC DNA]</scope>
    <source>
        <strain evidence="10">LMG 22934</strain>
    </source>
</reference>
<keyword evidence="11" id="KW-1185">Reference proteome</keyword>
<evidence type="ECO:0000313" key="11">
    <source>
        <dbReference type="Proteomes" id="UP000054977"/>
    </source>
</evidence>
<feature type="signal peptide" evidence="9">
    <location>
        <begin position="1"/>
        <end position="30"/>
    </location>
</feature>
<evidence type="ECO:0000256" key="8">
    <source>
        <dbReference type="PIRSR" id="PIRSR609451-50"/>
    </source>
</evidence>
<dbReference type="InterPro" id="IPR009451">
    <property type="entry name" value="Metamine_DH_Hvc"/>
</dbReference>
<dbReference type="AlphaFoldDB" id="A0A158IHT2"/>
<dbReference type="GO" id="GO:0042597">
    <property type="term" value="C:periplasmic space"/>
    <property type="evidence" value="ECO:0007669"/>
    <property type="project" value="UniProtKB-SubCell"/>
</dbReference>
<dbReference type="GO" id="GO:0030058">
    <property type="term" value="F:aliphatic amine dehydrogenase activity"/>
    <property type="evidence" value="ECO:0007669"/>
    <property type="project" value="InterPro"/>
</dbReference>
<protein>
    <submittedName>
        <fullName evidence="10">Amine dehydrogenase</fullName>
    </submittedName>
</protein>
<keyword evidence="8" id="KW-1015">Disulfide bond</keyword>
<comment type="similarity">
    <text evidence="2">Belongs to the aromatic amine dehydrogenase heavy chain family.</text>
</comment>